<comment type="caution">
    <text evidence="1">The sequence shown here is derived from an EMBL/GenBank/DDBJ whole genome shotgun (WGS) entry which is preliminary data.</text>
</comment>
<name>A0ABS9LP02_9BRAD</name>
<dbReference type="RefSeq" id="WP_237871571.1">
    <property type="nucleotide sequence ID" value="NZ_JAKLUA010000005.1"/>
</dbReference>
<evidence type="ECO:0000313" key="2">
    <source>
        <dbReference type="Proteomes" id="UP001139012"/>
    </source>
</evidence>
<dbReference type="Proteomes" id="UP001139012">
    <property type="component" value="Unassembled WGS sequence"/>
</dbReference>
<evidence type="ECO:0000313" key="1">
    <source>
        <dbReference type="EMBL" id="MCG2668747.1"/>
    </source>
</evidence>
<proteinExistence type="predicted"/>
<organism evidence="1 2">
    <name type="scientific">Bradyrhizobium zhengyangense</name>
    <dbReference type="NCBI Taxonomy" id="2911009"/>
    <lineage>
        <taxon>Bacteria</taxon>
        <taxon>Pseudomonadati</taxon>
        <taxon>Pseudomonadota</taxon>
        <taxon>Alphaproteobacteria</taxon>
        <taxon>Hyphomicrobiales</taxon>
        <taxon>Nitrobacteraceae</taxon>
        <taxon>Bradyrhizobium</taxon>
    </lineage>
</organism>
<keyword evidence="2" id="KW-1185">Reference proteome</keyword>
<protein>
    <submittedName>
        <fullName evidence="1">Uncharacterized protein</fullName>
    </submittedName>
</protein>
<dbReference type="EMBL" id="JAKLUA010000005">
    <property type="protein sequence ID" value="MCG2668747.1"/>
    <property type="molecule type" value="Genomic_DNA"/>
</dbReference>
<accession>A0ABS9LP02</accession>
<reference evidence="1" key="1">
    <citation type="submission" date="2022-01" db="EMBL/GenBank/DDBJ databases">
        <title>Genome sequnece data of strain Bradyrhizobium sp. nov.</title>
        <authorList>
            <person name="Zhang J."/>
        </authorList>
    </citation>
    <scope>NUCLEOTIDE SEQUENCE</scope>
    <source>
        <strain evidence="1">WYCCWR 12774</strain>
    </source>
</reference>
<sequence length="73" mass="8512">MTRKPIELPLGSGQKFVADMRAYFAAETELKKDEIAARQLHRLSQHLRPGDKKLRLSDVRKMFELLRDEMDGQ</sequence>
<gene>
    <name evidence="1" type="ORF">L6637_17435</name>
</gene>